<accession>A0A1V0TYG9</accession>
<dbReference type="AlphaFoldDB" id="A0A1V0TYG9"/>
<keyword evidence="1" id="KW-0732">Signal</keyword>
<feature type="chain" id="PRO_5010730256" description="Secreted protein" evidence="1">
    <location>
        <begin position="28"/>
        <end position="96"/>
    </location>
</feature>
<keyword evidence="3" id="KW-1185">Reference proteome</keyword>
<dbReference type="RefSeq" id="WP_083107931.1">
    <property type="nucleotide sequence ID" value="NZ_CP020569.1"/>
</dbReference>
<dbReference type="Proteomes" id="UP000192726">
    <property type="component" value="Chromosome"/>
</dbReference>
<gene>
    <name evidence="2" type="ORF">B1H19_30510</name>
</gene>
<sequence>MRRITTAFGALATAGMLALALPTSAHAANGTLIVNGVEHDSPSGCYPSGQWPLRVTNRTDGPAYVMSGADCAGSVVAVAQPGQSAVSEFGSSVYIR</sequence>
<organism evidence="2 3">
    <name type="scientific">Streptomyces gilvosporeus</name>
    <dbReference type="NCBI Taxonomy" id="553510"/>
    <lineage>
        <taxon>Bacteria</taxon>
        <taxon>Bacillati</taxon>
        <taxon>Actinomycetota</taxon>
        <taxon>Actinomycetes</taxon>
        <taxon>Kitasatosporales</taxon>
        <taxon>Streptomycetaceae</taxon>
        <taxon>Streptomyces</taxon>
    </lineage>
</organism>
<dbReference type="OrthoDB" id="4567904at2"/>
<dbReference type="KEGG" id="sgv:B1H19_30510"/>
<dbReference type="EMBL" id="CP020569">
    <property type="protein sequence ID" value="ARF57951.1"/>
    <property type="molecule type" value="Genomic_DNA"/>
</dbReference>
<evidence type="ECO:0000313" key="2">
    <source>
        <dbReference type="EMBL" id="ARF57951.1"/>
    </source>
</evidence>
<protein>
    <recommendedName>
        <fullName evidence="4">Secreted protein</fullName>
    </recommendedName>
</protein>
<evidence type="ECO:0008006" key="4">
    <source>
        <dbReference type="Google" id="ProtNLM"/>
    </source>
</evidence>
<name>A0A1V0TYG9_9ACTN</name>
<evidence type="ECO:0000256" key="1">
    <source>
        <dbReference type="SAM" id="SignalP"/>
    </source>
</evidence>
<proteinExistence type="predicted"/>
<evidence type="ECO:0000313" key="3">
    <source>
        <dbReference type="Proteomes" id="UP000192726"/>
    </source>
</evidence>
<reference evidence="2 3" key="1">
    <citation type="submission" date="2017-04" db="EMBL/GenBank/DDBJ databases">
        <title>Complete Genome Sequence of Streptomyces gilvosporeus F607, a Capable Producer of Natamycin.</title>
        <authorList>
            <person name="Zong G."/>
            <person name="Zhong C."/>
            <person name="Fu J."/>
            <person name="Qin R."/>
            <person name="Cao G."/>
        </authorList>
    </citation>
    <scope>NUCLEOTIDE SEQUENCE [LARGE SCALE GENOMIC DNA]</scope>
    <source>
        <strain evidence="2 3">F607</strain>
    </source>
</reference>
<feature type="signal peptide" evidence="1">
    <location>
        <begin position="1"/>
        <end position="27"/>
    </location>
</feature>